<comment type="caution">
    <text evidence="1">The sequence shown here is derived from an EMBL/GenBank/DDBJ whole genome shotgun (WGS) entry which is preliminary data.</text>
</comment>
<gene>
    <name evidence="1" type="ORF">C7H08_14500</name>
</gene>
<dbReference type="AlphaFoldDB" id="A0A2T1K880"/>
<evidence type="ECO:0000313" key="2">
    <source>
        <dbReference type="Proteomes" id="UP000238385"/>
    </source>
</evidence>
<name>A0A2T1K880_9GAMM</name>
<dbReference type="EMBL" id="PXNN01000017">
    <property type="protein sequence ID" value="PSF06327.1"/>
    <property type="molecule type" value="Genomic_DNA"/>
</dbReference>
<proteinExistence type="predicted"/>
<dbReference type="Proteomes" id="UP000238385">
    <property type="component" value="Unassembled WGS sequence"/>
</dbReference>
<accession>A0A2T1K880</accession>
<organism evidence="1 2">
    <name type="scientific">Marinobacter halophilus</name>
    <dbReference type="NCBI Taxonomy" id="1323740"/>
    <lineage>
        <taxon>Bacteria</taxon>
        <taxon>Pseudomonadati</taxon>
        <taxon>Pseudomonadota</taxon>
        <taxon>Gammaproteobacteria</taxon>
        <taxon>Pseudomonadales</taxon>
        <taxon>Marinobacteraceae</taxon>
        <taxon>Marinobacter</taxon>
    </lineage>
</organism>
<keyword evidence="2" id="KW-1185">Reference proteome</keyword>
<protein>
    <submittedName>
        <fullName evidence="1">Uncharacterized protein</fullName>
    </submittedName>
</protein>
<reference evidence="1 2" key="1">
    <citation type="submission" date="2018-03" db="EMBL/GenBank/DDBJ databases">
        <title>Marinobacter brunus sp. nov., a marine bacterium of Gamma-proteobacteria isolated from the surface seawater of the South China Sea.</title>
        <authorList>
            <person name="Cheng H."/>
            <person name="Wu Y.-H."/>
            <person name="Xamxidin M."/>
            <person name="Xu X.-W."/>
        </authorList>
    </citation>
    <scope>NUCLEOTIDE SEQUENCE [LARGE SCALE GENOMIC DNA]</scope>
    <source>
        <strain evidence="1 2">JCM 30472</strain>
    </source>
</reference>
<evidence type="ECO:0000313" key="1">
    <source>
        <dbReference type="EMBL" id="PSF06327.1"/>
    </source>
</evidence>
<sequence length="60" mass="6685">MCLHGLFTLWYSVQQAVWQTIGRLDADADASRKVGPEIKPVTIGVELNKTPLIPETQQGY</sequence>